<proteinExistence type="predicted"/>
<name>A0A2N9VY85_9HYPH</name>
<evidence type="ECO:0000313" key="1">
    <source>
        <dbReference type="EMBL" id="PIO44453.1"/>
    </source>
</evidence>
<organism evidence="1 2">
    <name type="scientific">Phyllobacterium zundukense</name>
    <dbReference type="NCBI Taxonomy" id="1867719"/>
    <lineage>
        <taxon>Bacteria</taxon>
        <taxon>Pseudomonadati</taxon>
        <taxon>Pseudomonadota</taxon>
        <taxon>Alphaproteobacteria</taxon>
        <taxon>Hyphomicrobiales</taxon>
        <taxon>Phyllobacteriaceae</taxon>
        <taxon>Phyllobacterium</taxon>
    </lineage>
</organism>
<dbReference type="AlphaFoldDB" id="A0A2N9VY85"/>
<dbReference type="Proteomes" id="UP000232163">
    <property type="component" value="Unassembled WGS sequence"/>
</dbReference>
<gene>
    <name evidence="1" type="ORF">B5P45_12905</name>
</gene>
<dbReference type="EMBL" id="MZMT01000031">
    <property type="protein sequence ID" value="PIO44453.1"/>
    <property type="molecule type" value="Genomic_DNA"/>
</dbReference>
<dbReference type="KEGG" id="pht:BLM14_20115"/>
<accession>A0A2N9VY85</accession>
<evidence type="ECO:0000313" key="2">
    <source>
        <dbReference type="Proteomes" id="UP000232163"/>
    </source>
</evidence>
<sequence length="75" mass="8358">MTLSGKVLHQIDTGLQGGNCTVSLRLKQEKSGEHYVVLAGIASGNYQYYPMERHEFMEFANNVAQMKALLQGTPR</sequence>
<reference evidence="1 2" key="1">
    <citation type="journal article" date="2017" name="Int J Environ Stud">
        <title>Does the Miocene-Pliocene relict legume Oxytropis triphylla form nitrogen-fixing nodules with a combination of bacterial strains?</title>
        <authorList>
            <person name="Safronova V."/>
            <person name="Belimov A."/>
            <person name="Sazanova A."/>
            <person name="Kuznetsova I."/>
            <person name="Popova J."/>
            <person name="Andronov E."/>
            <person name="Verkhozina A."/>
            <person name="Tikhonovich I."/>
        </authorList>
    </citation>
    <scope>NUCLEOTIDE SEQUENCE [LARGE SCALE GENOMIC DNA]</scope>
    <source>
        <strain evidence="1 2">Tri-38</strain>
    </source>
</reference>
<keyword evidence="2" id="KW-1185">Reference proteome</keyword>
<protein>
    <submittedName>
        <fullName evidence="1">Uncharacterized protein</fullName>
    </submittedName>
</protein>
<comment type="caution">
    <text evidence="1">The sequence shown here is derived from an EMBL/GenBank/DDBJ whole genome shotgun (WGS) entry which is preliminary data.</text>
</comment>